<protein>
    <submittedName>
        <fullName evidence="2">445_t:CDS:1</fullName>
    </submittedName>
</protein>
<accession>A0A9N9DS58</accession>
<name>A0A9N9DS58_9GLOM</name>
<evidence type="ECO:0000259" key="1">
    <source>
        <dbReference type="Pfam" id="PF14638"/>
    </source>
</evidence>
<dbReference type="OrthoDB" id="10051712at2759"/>
<keyword evidence="3" id="KW-1185">Reference proteome</keyword>
<dbReference type="AlphaFoldDB" id="A0A9N9DS58"/>
<organism evidence="2 3">
    <name type="scientific">Paraglomus brasilianum</name>
    <dbReference type="NCBI Taxonomy" id="144538"/>
    <lineage>
        <taxon>Eukaryota</taxon>
        <taxon>Fungi</taxon>
        <taxon>Fungi incertae sedis</taxon>
        <taxon>Mucoromycota</taxon>
        <taxon>Glomeromycotina</taxon>
        <taxon>Glomeromycetes</taxon>
        <taxon>Paraglomerales</taxon>
        <taxon>Paraglomeraceae</taxon>
        <taxon>Paraglomus</taxon>
    </lineage>
</organism>
<dbReference type="InterPro" id="IPR028086">
    <property type="entry name" value="FNIP_C_dom"/>
</dbReference>
<gene>
    <name evidence="2" type="ORF">PBRASI_LOCUS10002</name>
</gene>
<feature type="domain" description="Folliculin-interacting protein C-terminal" evidence="1">
    <location>
        <begin position="11"/>
        <end position="110"/>
    </location>
</feature>
<evidence type="ECO:0000313" key="3">
    <source>
        <dbReference type="Proteomes" id="UP000789739"/>
    </source>
</evidence>
<evidence type="ECO:0000313" key="2">
    <source>
        <dbReference type="EMBL" id="CAG8645450.1"/>
    </source>
</evidence>
<comment type="caution">
    <text evidence="2">The sequence shown here is derived from an EMBL/GenBank/DDBJ whole genome shotgun (WGS) entry which is preliminary data.</text>
</comment>
<feature type="non-terminal residue" evidence="2">
    <location>
        <position position="111"/>
    </location>
</feature>
<proteinExistence type="predicted"/>
<dbReference type="Proteomes" id="UP000789739">
    <property type="component" value="Unassembled WGS sequence"/>
</dbReference>
<reference evidence="2" key="1">
    <citation type="submission" date="2021-06" db="EMBL/GenBank/DDBJ databases">
        <authorList>
            <person name="Kallberg Y."/>
            <person name="Tangrot J."/>
            <person name="Rosling A."/>
        </authorList>
    </citation>
    <scope>NUCLEOTIDE SEQUENCE</scope>
    <source>
        <strain evidence="2">BR232B</strain>
    </source>
</reference>
<dbReference type="EMBL" id="CAJVPI010002552">
    <property type="protein sequence ID" value="CAG8645450.1"/>
    <property type="molecule type" value="Genomic_DNA"/>
</dbReference>
<dbReference type="Pfam" id="PF14638">
    <property type="entry name" value="FNIP_C"/>
    <property type="match status" value="1"/>
</dbReference>
<sequence>TRNGTNGAKFVQRAPYSEFIHSTLHEVKNLFGTMRMPAESCLEYIEDRLRILYLKALVINNVVGKSTPPSTPPTTIFQQNSTVKMQIAKVAAAVGLHESDTDLIYGIMSTF</sequence>